<dbReference type="InterPro" id="IPR015590">
    <property type="entry name" value="Aldehyde_DH_dom"/>
</dbReference>
<dbReference type="InterPro" id="IPR012394">
    <property type="entry name" value="Aldehyde_DH_NAD(P)"/>
</dbReference>
<dbReference type="InterPro" id="IPR016162">
    <property type="entry name" value="Ald_DH_N"/>
</dbReference>
<evidence type="ECO:0000256" key="2">
    <source>
        <dbReference type="ARBA" id="ARBA00023002"/>
    </source>
</evidence>
<evidence type="ECO:0000313" key="8">
    <source>
        <dbReference type="EMBL" id="KAH8100217.1"/>
    </source>
</evidence>
<dbReference type="Proteomes" id="UP000813824">
    <property type="component" value="Unassembled WGS sequence"/>
</dbReference>
<organism evidence="8 9">
    <name type="scientific">Cristinia sonorae</name>
    <dbReference type="NCBI Taxonomy" id="1940300"/>
    <lineage>
        <taxon>Eukaryota</taxon>
        <taxon>Fungi</taxon>
        <taxon>Dikarya</taxon>
        <taxon>Basidiomycota</taxon>
        <taxon>Agaricomycotina</taxon>
        <taxon>Agaricomycetes</taxon>
        <taxon>Agaricomycetidae</taxon>
        <taxon>Agaricales</taxon>
        <taxon>Pleurotineae</taxon>
        <taxon>Stephanosporaceae</taxon>
        <taxon>Cristinia</taxon>
    </lineage>
</organism>
<dbReference type="PANTHER" id="PTHR43570:SF11">
    <property type="entry name" value="ALDEHYDE DEHYDROGENASE"/>
    <property type="match status" value="1"/>
</dbReference>
<dbReference type="Pfam" id="PF00171">
    <property type="entry name" value="Aldedh"/>
    <property type="match status" value="1"/>
</dbReference>
<dbReference type="InterPro" id="IPR029510">
    <property type="entry name" value="Ald_DH_CS_GLU"/>
</dbReference>
<dbReference type="AlphaFoldDB" id="A0A8K0UMQ9"/>
<comment type="similarity">
    <text evidence="1 3 6">Belongs to the aldehyde dehydrogenase family.</text>
</comment>
<feature type="active site" evidence="4">
    <location>
        <position position="208"/>
    </location>
</feature>
<dbReference type="FunFam" id="3.40.309.10:FF:000003">
    <property type="entry name" value="Aldehyde dehydrogenase"/>
    <property type="match status" value="1"/>
</dbReference>
<evidence type="ECO:0000256" key="5">
    <source>
        <dbReference type="PROSITE-ProRule" id="PRU10007"/>
    </source>
</evidence>
<evidence type="ECO:0000256" key="4">
    <source>
        <dbReference type="PIRSR" id="PIRSR036492-1"/>
    </source>
</evidence>
<accession>A0A8K0UMQ9</accession>
<evidence type="ECO:0000313" key="9">
    <source>
        <dbReference type="Proteomes" id="UP000813824"/>
    </source>
</evidence>
<evidence type="ECO:0000256" key="3">
    <source>
        <dbReference type="PIRNR" id="PIRNR036492"/>
    </source>
</evidence>
<dbReference type="Gene3D" id="3.40.309.10">
    <property type="entry name" value="Aldehyde Dehydrogenase, Chain A, domain 2"/>
    <property type="match status" value="1"/>
</dbReference>
<dbReference type="EMBL" id="JAEVFJ010000016">
    <property type="protein sequence ID" value="KAH8100217.1"/>
    <property type="molecule type" value="Genomic_DNA"/>
</dbReference>
<dbReference type="PIRSF" id="PIRSF036492">
    <property type="entry name" value="ALDH"/>
    <property type="match status" value="1"/>
</dbReference>
<dbReference type="PROSITE" id="PS00687">
    <property type="entry name" value="ALDEHYDE_DEHYDR_GLU"/>
    <property type="match status" value="1"/>
</dbReference>
<dbReference type="GO" id="GO:0004029">
    <property type="term" value="F:aldehyde dehydrogenase (NAD+) activity"/>
    <property type="evidence" value="ECO:0007669"/>
    <property type="project" value="TreeGrafter"/>
</dbReference>
<keyword evidence="2 3" id="KW-0560">Oxidoreductase</keyword>
<sequence>MIQDNIESFEQALFADLGKPRWEAGGEVANIIPASLHAASQLEEWAAPEKPQVQEWLQSWDPTVYSVPKGVALIIAPWNFPIVLCLLPLIGAISAGCPTVVKPSETTPTCSALLATLFPKYLDPEAYAVVNGAVEETNVLLANRWDHIFFTGGGNIGKIIAAAAAQKLTPITLELGGKSPVIVAEDCDVELAAKRILWGKTQNCGQLCVAPDHVYVVRSVAPAFIAALKKAYATFWPKPIFSPEMEWGKMINSRHHARVKKLLDRSKGTIIIGGEVEGDQRISPTIVTNVQPDDSLMEEEIFGPILPVLEVENTDDAIKHIAALPSPLVLYAFTDSSKTKDKLLQQTRSGSIVFNDVYSQMSVQQLPFGGFGESGYGAYFGKASFDTFSHRRPFVNVQPSAEPLFAARYRPYTEQAYNVAVGGMLRTKIPSA</sequence>
<evidence type="ECO:0000256" key="6">
    <source>
        <dbReference type="RuleBase" id="RU003345"/>
    </source>
</evidence>
<feature type="domain" description="Aldehyde dehydrogenase" evidence="7">
    <location>
        <begin position="2"/>
        <end position="390"/>
    </location>
</feature>
<dbReference type="Gene3D" id="3.40.605.10">
    <property type="entry name" value="Aldehyde Dehydrogenase, Chain A, domain 1"/>
    <property type="match status" value="1"/>
</dbReference>
<feature type="active site" evidence="4 5">
    <location>
        <position position="174"/>
    </location>
</feature>
<dbReference type="InterPro" id="IPR016161">
    <property type="entry name" value="Ald_DH/histidinol_DH"/>
</dbReference>
<reference evidence="8" key="1">
    <citation type="journal article" date="2021" name="New Phytol.">
        <title>Evolutionary innovations through gain and loss of genes in the ectomycorrhizal Boletales.</title>
        <authorList>
            <person name="Wu G."/>
            <person name="Miyauchi S."/>
            <person name="Morin E."/>
            <person name="Kuo A."/>
            <person name="Drula E."/>
            <person name="Varga T."/>
            <person name="Kohler A."/>
            <person name="Feng B."/>
            <person name="Cao Y."/>
            <person name="Lipzen A."/>
            <person name="Daum C."/>
            <person name="Hundley H."/>
            <person name="Pangilinan J."/>
            <person name="Johnson J."/>
            <person name="Barry K."/>
            <person name="LaButti K."/>
            <person name="Ng V."/>
            <person name="Ahrendt S."/>
            <person name="Min B."/>
            <person name="Choi I.G."/>
            <person name="Park H."/>
            <person name="Plett J.M."/>
            <person name="Magnuson J."/>
            <person name="Spatafora J.W."/>
            <person name="Nagy L.G."/>
            <person name="Henrissat B."/>
            <person name="Grigoriev I.V."/>
            <person name="Yang Z.L."/>
            <person name="Xu J."/>
            <person name="Martin F.M."/>
        </authorList>
    </citation>
    <scope>NUCLEOTIDE SEQUENCE</scope>
    <source>
        <strain evidence="8">KKN 215</strain>
    </source>
</reference>
<evidence type="ECO:0000256" key="1">
    <source>
        <dbReference type="ARBA" id="ARBA00009986"/>
    </source>
</evidence>
<gene>
    <name evidence="8" type="ORF">BXZ70DRAFT_175720</name>
</gene>
<dbReference type="PANTHER" id="PTHR43570">
    <property type="entry name" value="ALDEHYDE DEHYDROGENASE"/>
    <property type="match status" value="1"/>
</dbReference>
<dbReference type="GO" id="GO:0006081">
    <property type="term" value="P:aldehyde metabolic process"/>
    <property type="evidence" value="ECO:0007669"/>
    <property type="project" value="InterPro"/>
</dbReference>
<dbReference type="SUPFAM" id="SSF53720">
    <property type="entry name" value="ALDH-like"/>
    <property type="match status" value="1"/>
</dbReference>
<comment type="caution">
    <text evidence="8">The sequence shown here is derived from an EMBL/GenBank/DDBJ whole genome shotgun (WGS) entry which is preliminary data.</text>
</comment>
<keyword evidence="9" id="KW-1185">Reference proteome</keyword>
<dbReference type="OrthoDB" id="440325at2759"/>
<evidence type="ECO:0000259" key="7">
    <source>
        <dbReference type="Pfam" id="PF00171"/>
    </source>
</evidence>
<dbReference type="GO" id="GO:0005737">
    <property type="term" value="C:cytoplasm"/>
    <property type="evidence" value="ECO:0007669"/>
    <property type="project" value="TreeGrafter"/>
</dbReference>
<proteinExistence type="inferred from homology"/>
<dbReference type="InterPro" id="IPR016163">
    <property type="entry name" value="Ald_DH_C"/>
</dbReference>
<protein>
    <recommendedName>
        <fullName evidence="3">Aldehyde dehydrogenase</fullName>
    </recommendedName>
</protein>
<name>A0A8K0UMQ9_9AGAR</name>